<dbReference type="AlphaFoldDB" id="A0A645IVI2"/>
<name>A0A645IVI2_9ZZZZ</name>
<organism evidence="1">
    <name type="scientific">bioreactor metagenome</name>
    <dbReference type="NCBI Taxonomy" id="1076179"/>
    <lineage>
        <taxon>unclassified sequences</taxon>
        <taxon>metagenomes</taxon>
        <taxon>ecological metagenomes</taxon>
    </lineage>
</organism>
<evidence type="ECO:0000313" key="1">
    <source>
        <dbReference type="EMBL" id="MPN55186.1"/>
    </source>
</evidence>
<dbReference type="EMBL" id="VSSQ01124136">
    <property type="protein sequence ID" value="MPN55186.1"/>
    <property type="molecule type" value="Genomic_DNA"/>
</dbReference>
<comment type="caution">
    <text evidence="1">The sequence shown here is derived from an EMBL/GenBank/DDBJ whole genome shotgun (WGS) entry which is preliminary data.</text>
</comment>
<protein>
    <submittedName>
        <fullName evidence="1">Uncharacterized protein</fullName>
    </submittedName>
</protein>
<gene>
    <name evidence="1" type="ORF">SDC9_202865</name>
</gene>
<reference evidence="1" key="1">
    <citation type="submission" date="2019-08" db="EMBL/GenBank/DDBJ databases">
        <authorList>
            <person name="Kucharzyk K."/>
            <person name="Murdoch R.W."/>
            <person name="Higgins S."/>
            <person name="Loffler F."/>
        </authorList>
    </citation>
    <scope>NUCLEOTIDE SEQUENCE</scope>
</reference>
<proteinExistence type="predicted"/>
<sequence>MADFPDAVFVSLQNRNGEGDNAEVRVSVLVCYIAAHNVRPFFAERNAQDSGSIGDDAKRKCFVNNHDTFFIFQVHFQSPFWLLKFILHVKKKKGLNDIPLMGGLILRIKKLISKLIFRGVLIPIG</sequence>
<accession>A0A645IVI2</accession>